<organism evidence="4 5">
    <name type="scientific">Clohesyomyces aquaticus</name>
    <dbReference type="NCBI Taxonomy" id="1231657"/>
    <lineage>
        <taxon>Eukaryota</taxon>
        <taxon>Fungi</taxon>
        <taxon>Dikarya</taxon>
        <taxon>Ascomycota</taxon>
        <taxon>Pezizomycotina</taxon>
        <taxon>Dothideomycetes</taxon>
        <taxon>Pleosporomycetidae</taxon>
        <taxon>Pleosporales</taxon>
        <taxon>Lindgomycetaceae</taxon>
        <taxon>Clohesyomyces</taxon>
    </lineage>
</organism>
<dbReference type="Pfam" id="PF09811">
    <property type="entry name" value="Yae1_N"/>
    <property type="match status" value="1"/>
</dbReference>
<dbReference type="AlphaFoldDB" id="A0A1Y1ZFV7"/>
<comment type="similarity">
    <text evidence="1">Belongs to the LTO1 family.</text>
</comment>
<dbReference type="EMBL" id="MCFA01000090">
    <property type="protein sequence ID" value="ORY09136.1"/>
    <property type="molecule type" value="Genomic_DNA"/>
</dbReference>
<feature type="compositionally biased region" description="Low complexity" evidence="2">
    <location>
        <begin position="119"/>
        <end position="128"/>
    </location>
</feature>
<dbReference type="STRING" id="1231657.A0A1Y1ZFV7"/>
<dbReference type="InterPro" id="IPR019191">
    <property type="entry name" value="Essential_protein_Yae1_N"/>
</dbReference>
<dbReference type="Proteomes" id="UP000193144">
    <property type="component" value="Unassembled WGS sequence"/>
</dbReference>
<evidence type="ECO:0000259" key="3">
    <source>
        <dbReference type="Pfam" id="PF09811"/>
    </source>
</evidence>
<comment type="caution">
    <text evidence="4">The sequence shown here is derived from an EMBL/GenBank/DDBJ whole genome shotgun (WGS) entry which is preliminary data.</text>
</comment>
<dbReference type="OrthoDB" id="48036at2759"/>
<feature type="compositionally biased region" description="Basic and acidic residues" evidence="2">
    <location>
        <begin position="104"/>
        <end position="115"/>
    </location>
</feature>
<evidence type="ECO:0000256" key="1">
    <source>
        <dbReference type="ARBA" id="ARBA00038090"/>
    </source>
</evidence>
<reference evidence="4 5" key="1">
    <citation type="submission" date="2016-07" db="EMBL/GenBank/DDBJ databases">
        <title>Pervasive Adenine N6-methylation of Active Genes in Fungi.</title>
        <authorList>
            <consortium name="DOE Joint Genome Institute"/>
            <person name="Mondo S.J."/>
            <person name="Dannebaum R.O."/>
            <person name="Kuo R.C."/>
            <person name="Labutti K."/>
            <person name="Haridas S."/>
            <person name="Kuo A."/>
            <person name="Salamov A."/>
            <person name="Ahrendt S.R."/>
            <person name="Lipzen A."/>
            <person name="Sullivan W."/>
            <person name="Andreopoulos W.B."/>
            <person name="Clum A."/>
            <person name="Lindquist E."/>
            <person name="Daum C."/>
            <person name="Ramamoorthy G.K."/>
            <person name="Gryganskyi A."/>
            <person name="Culley D."/>
            <person name="Magnuson J.K."/>
            <person name="James T.Y."/>
            <person name="O'Malley M.A."/>
            <person name="Stajich J.E."/>
            <person name="Spatafora J.W."/>
            <person name="Visel A."/>
            <person name="Grigoriev I.V."/>
        </authorList>
    </citation>
    <scope>NUCLEOTIDE SEQUENCE [LARGE SCALE GENOMIC DNA]</scope>
    <source>
        <strain evidence="4 5">CBS 115471</strain>
    </source>
</reference>
<gene>
    <name evidence="4" type="ORF">BCR34DRAFT_568851</name>
</gene>
<feature type="region of interest" description="Disordered" evidence="2">
    <location>
        <begin position="197"/>
        <end position="236"/>
    </location>
</feature>
<feature type="domain" description="Essential protein Yae1 N-terminal" evidence="3">
    <location>
        <begin position="32"/>
        <end position="69"/>
    </location>
</feature>
<dbReference type="PANTHER" id="PTHR28532">
    <property type="entry name" value="GEO13458P1"/>
    <property type="match status" value="1"/>
</dbReference>
<evidence type="ECO:0000256" key="2">
    <source>
        <dbReference type="SAM" id="MobiDB-lite"/>
    </source>
</evidence>
<accession>A0A1Y1ZFV7</accession>
<sequence length="250" mass="26908">MPESTHPFSTDTDPFTFDSVLTLEDDLYTTAYASGAAAGARAGRIEGRIFGLEKGFEKFAALGVLHGRAVVWGARIPPTERRNMQSEPEEVRGDGEDEVEKINAVEGKEKEKDVGTDDSSASQLQQLQTPPPTPSLPILPCLPENPRLQKHISTLHALTEPLTFSTLNTEDAVADFDERVKRAGAKVKIIERMVGEVEGSEKESEDGGGGEGKAARKGVRVSGEGGGWGKGKGDEGMEDFSIRGLRGIRM</sequence>
<feature type="region of interest" description="Disordered" evidence="2">
    <location>
        <begin position="104"/>
        <end position="142"/>
    </location>
</feature>
<keyword evidence="5" id="KW-1185">Reference proteome</keyword>
<proteinExistence type="inferred from homology"/>
<name>A0A1Y1ZFV7_9PLEO</name>
<dbReference type="PANTHER" id="PTHR28532:SF1">
    <property type="entry name" value="ORAL CANCER OVEREXPRESSED 1"/>
    <property type="match status" value="1"/>
</dbReference>
<evidence type="ECO:0000313" key="5">
    <source>
        <dbReference type="Proteomes" id="UP000193144"/>
    </source>
</evidence>
<protein>
    <recommendedName>
        <fullName evidence="3">Essential protein Yae1 N-terminal domain-containing protein</fullName>
    </recommendedName>
</protein>
<evidence type="ECO:0000313" key="4">
    <source>
        <dbReference type="EMBL" id="ORY09136.1"/>
    </source>
</evidence>
<dbReference type="InterPro" id="IPR052436">
    <property type="entry name" value="LTO1_adapter"/>
</dbReference>